<evidence type="ECO:0000313" key="6">
    <source>
        <dbReference type="EMBL" id="KAE9174646.1"/>
    </source>
</evidence>
<keyword evidence="8" id="KW-1185">Reference proteome</keyword>
<evidence type="ECO:0000313" key="3">
    <source>
        <dbReference type="EMBL" id="KAE8916678.1"/>
    </source>
</evidence>
<evidence type="ECO:0000313" key="9">
    <source>
        <dbReference type="Proteomes" id="UP000440732"/>
    </source>
</evidence>
<name>A0A6A3VWI6_9STRA</name>
<dbReference type="AlphaFoldDB" id="A0A6A3VWI6"/>
<feature type="signal peptide" evidence="2">
    <location>
        <begin position="1"/>
        <end position="17"/>
    </location>
</feature>
<evidence type="ECO:0000313" key="8">
    <source>
        <dbReference type="Proteomes" id="UP000433483"/>
    </source>
</evidence>
<dbReference type="Proteomes" id="UP000429523">
    <property type="component" value="Unassembled WGS sequence"/>
</dbReference>
<proteinExistence type="predicted"/>
<gene>
    <name evidence="6" type="ORF">PF005_g25768</name>
    <name evidence="5" type="ORF">PF006_g33576</name>
    <name evidence="3" type="ORF">PF009_g32999</name>
    <name evidence="4" type="ORF">PF010_g33003</name>
</gene>
<dbReference type="Proteomes" id="UP000433483">
    <property type="component" value="Unassembled WGS sequence"/>
</dbReference>
<evidence type="ECO:0000313" key="10">
    <source>
        <dbReference type="Proteomes" id="UP000488956"/>
    </source>
</evidence>
<keyword evidence="2" id="KW-0732">Signal</keyword>
<organism evidence="6 8">
    <name type="scientific">Phytophthora fragariae</name>
    <dbReference type="NCBI Taxonomy" id="53985"/>
    <lineage>
        <taxon>Eukaryota</taxon>
        <taxon>Sar</taxon>
        <taxon>Stramenopiles</taxon>
        <taxon>Oomycota</taxon>
        <taxon>Peronosporomycetes</taxon>
        <taxon>Peronosporales</taxon>
        <taxon>Peronosporaceae</taxon>
        <taxon>Phytophthora</taxon>
    </lineage>
</organism>
<dbReference type="EMBL" id="QXGF01009382">
    <property type="protein sequence ID" value="KAE8916678.1"/>
    <property type="molecule type" value="Genomic_DNA"/>
</dbReference>
<dbReference type="Proteomes" id="UP000488956">
    <property type="component" value="Unassembled WGS sequence"/>
</dbReference>
<dbReference type="EMBL" id="QXFX01011368">
    <property type="protein sequence ID" value="KAE9053211.1"/>
    <property type="molecule type" value="Genomic_DNA"/>
</dbReference>
<dbReference type="EMBL" id="QXGB01002837">
    <property type="protein sequence ID" value="KAE9174646.1"/>
    <property type="molecule type" value="Genomic_DNA"/>
</dbReference>
<evidence type="ECO:0000313" key="5">
    <source>
        <dbReference type="EMBL" id="KAE9053395.1"/>
    </source>
</evidence>
<dbReference type="OrthoDB" id="10336809at2759"/>
<dbReference type="Proteomes" id="UP000440732">
    <property type="component" value="Unassembled WGS sequence"/>
</dbReference>
<sequence>MLYVTLVIPAATTLSLGATHLPHQTRPQAPDWMSPPPRPLRWSSPSPLRAPLQVSNQAFVPPLLPTVLPRKRI</sequence>
<evidence type="ECO:0000313" key="7">
    <source>
        <dbReference type="Proteomes" id="UP000429523"/>
    </source>
</evidence>
<comment type="caution">
    <text evidence="6">The sequence shown here is derived from an EMBL/GenBank/DDBJ whole genome shotgun (WGS) entry which is preliminary data.</text>
</comment>
<feature type="chain" id="PRO_5036166417" description="RxLR effector protein" evidence="2">
    <location>
        <begin position="18"/>
        <end position="73"/>
    </location>
</feature>
<evidence type="ECO:0000256" key="1">
    <source>
        <dbReference type="SAM" id="MobiDB-lite"/>
    </source>
</evidence>
<accession>A0A6A3VWI6</accession>
<feature type="region of interest" description="Disordered" evidence="1">
    <location>
        <begin position="17"/>
        <end position="47"/>
    </location>
</feature>
<reference evidence="7 8" key="1">
    <citation type="submission" date="2018-08" db="EMBL/GenBank/DDBJ databases">
        <title>Genomic investigation of the strawberry pathogen Phytophthora fragariae indicates pathogenicity is determined by transcriptional variation in three key races.</title>
        <authorList>
            <person name="Adams T.M."/>
            <person name="Armitage A.D."/>
            <person name="Sobczyk M.K."/>
            <person name="Bates H.J."/>
            <person name="Dunwell J.M."/>
            <person name="Nellist C.F."/>
            <person name="Harrison R.J."/>
        </authorList>
    </citation>
    <scope>NUCLEOTIDE SEQUENCE [LARGE SCALE GENOMIC DNA]</scope>
    <source>
        <strain evidence="6 8">NOV-27</strain>
        <strain evidence="5 9">NOV-5</strain>
        <strain evidence="3 7">NOV-9</strain>
        <strain evidence="4 10">ONT-3</strain>
    </source>
</reference>
<evidence type="ECO:0000313" key="4">
    <source>
        <dbReference type="EMBL" id="KAE9053211.1"/>
    </source>
</evidence>
<dbReference type="EMBL" id="QXGA01012919">
    <property type="protein sequence ID" value="KAE9053395.1"/>
    <property type="molecule type" value="Genomic_DNA"/>
</dbReference>
<evidence type="ECO:0000256" key="2">
    <source>
        <dbReference type="SAM" id="SignalP"/>
    </source>
</evidence>
<evidence type="ECO:0008006" key="11">
    <source>
        <dbReference type="Google" id="ProtNLM"/>
    </source>
</evidence>
<protein>
    <recommendedName>
        <fullName evidence="11">RxLR effector protein</fullName>
    </recommendedName>
</protein>